<dbReference type="Proteomes" id="UP000054266">
    <property type="component" value="Unassembled WGS sequence"/>
</dbReference>
<name>A0A0D2GJL8_9EURO</name>
<dbReference type="GO" id="GO:0000166">
    <property type="term" value="F:nucleotide binding"/>
    <property type="evidence" value="ECO:0007669"/>
    <property type="project" value="InterPro"/>
</dbReference>
<keyword evidence="4" id="KW-1185">Reference proteome</keyword>
<dbReference type="EMBL" id="KN846956">
    <property type="protein sequence ID" value="KIW72554.1"/>
    <property type="molecule type" value="Genomic_DNA"/>
</dbReference>
<dbReference type="PANTHER" id="PTHR43708">
    <property type="entry name" value="CONSERVED EXPRESSED OXIDOREDUCTASE (EUROFUNG)"/>
    <property type="match status" value="1"/>
</dbReference>
<dbReference type="STRING" id="5601.A0A0D2GJL8"/>
<organism evidence="3 4">
    <name type="scientific">Phialophora macrospora</name>
    <dbReference type="NCBI Taxonomy" id="1851006"/>
    <lineage>
        <taxon>Eukaryota</taxon>
        <taxon>Fungi</taxon>
        <taxon>Dikarya</taxon>
        <taxon>Ascomycota</taxon>
        <taxon>Pezizomycotina</taxon>
        <taxon>Eurotiomycetes</taxon>
        <taxon>Chaetothyriomycetidae</taxon>
        <taxon>Chaetothyriales</taxon>
        <taxon>Herpotrichiellaceae</taxon>
        <taxon>Phialophora</taxon>
    </lineage>
</organism>
<evidence type="ECO:0000313" key="3">
    <source>
        <dbReference type="EMBL" id="KIW72554.1"/>
    </source>
</evidence>
<dbReference type="AlphaFoldDB" id="A0A0D2GJL8"/>
<dbReference type="PANTHER" id="PTHR43708:SF1">
    <property type="entry name" value="GALACTOSE_LACTOSE METABOLISM REGULATORY PROTEIN GAL80"/>
    <property type="match status" value="1"/>
</dbReference>
<dbReference type="InterPro" id="IPR051317">
    <property type="entry name" value="Gfo/Idh/MocA_oxidoreduct"/>
</dbReference>
<sequence length="366" mass="40050">MAPIRLGFIGLSADGQWAARSHLPYFQSKPDDFKIAALQNSSIASAKRAVEKYQLGNDVACYEDPESLANDENVDMVAVSVKVPTHYGFIKPALEAKKQIFVEWPLAANLKEAEELTALAHKAGVRNIVGLQARQNPSILRAKQMVENGELGEILGTTMYGAGMVLGATEMPVYEYMADIDNGANMLTIPVGHAMDAMCYVLGEMSELSAKLAIRRPTMDIVDPEGKVLRTVPKTSHDWMSVSGTLQKSGGIVTVVYQGGVSDTGKDFYWEINGTKGTLVLEAPKGHIQMFHPTIKFVVFGDGTEKLKEIEVEPAKDFAYNVGKAWDAVIGHGYGSVVTFEDALLRHKMIEAIYRSNESGKRESYL</sequence>
<dbReference type="InterPro" id="IPR000683">
    <property type="entry name" value="Gfo/Idh/MocA-like_OxRdtase_N"/>
</dbReference>
<feature type="domain" description="Gfo/Idh/MocA-like oxidoreductase N-terminal" evidence="1">
    <location>
        <begin position="5"/>
        <end position="130"/>
    </location>
</feature>
<protein>
    <recommendedName>
        <fullName evidence="5">Gfo/Idh/MocA-like oxidoreductase N-terminal domain-containing protein</fullName>
    </recommendedName>
</protein>
<reference evidence="3 4" key="1">
    <citation type="submission" date="2015-01" db="EMBL/GenBank/DDBJ databases">
        <title>The Genome Sequence of Capronia semiimmersa CBS27337.</title>
        <authorList>
            <consortium name="The Broad Institute Genomics Platform"/>
            <person name="Cuomo C."/>
            <person name="de Hoog S."/>
            <person name="Gorbushina A."/>
            <person name="Stielow B."/>
            <person name="Teixiera M."/>
            <person name="Abouelleil A."/>
            <person name="Chapman S.B."/>
            <person name="Priest M."/>
            <person name="Young S.K."/>
            <person name="Wortman J."/>
            <person name="Nusbaum C."/>
            <person name="Birren B."/>
        </authorList>
    </citation>
    <scope>NUCLEOTIDE SEQUENCE [LARGE SCALE GENOMIC DNA]</scope>
    <source>
        <strain evidence="3 4">CBS 27337</strain>
    </source>
</reference>
<evidence type="ECO:0000313" key="4">
    <source>
        <dbReference type="Proteomes" id="UP000054266"/>
    </source>
</evidence>
<dbReference type="Gene3D" id="3.40.50.720">
    <property type="entry name" value="NAD(P)-binding Rossmann-like Domain"/>
    <property type="match status" value="1"/>
</dbReference>
<evidence type="ECO:0008006" key="5">
    <source>
        <dbReference type="Google" id="ProtNLM"/>
    </source>
</evidence>
<dbReference type="InterPro" id="IPR036291">
    <property type="entry name" value="NAD(P)-bd_dom_sf"/>
</dbReference>
<dbReference type="HOGENOM" id="CLU_023194_25_2_1"/>
<evidence type="ECO:0000259" key="1">
    <source>
        <dbReference type="Pfam" id="PF01408"/>
    </source>
</evidence>
<dbReference type="SUPFAM" id="SSF51735">
    <property type="entry name" value="NAD(P)-binding Rossmann-fold domains"/>
    <property type="match status" value="1"/>
</dbReference>
<dbReference type="Pfam" id="PF22685">
    <property type="entry name" value="Gal80p_C-like"/>
    <property type="match status" value="1"/>
</dbReference>
<feature type="domain" description="Gal80p-like C-terminal" evidence="2">
    <location>
        <begin position="137"/>
        <end position="283"/>
    </location>
</feature>
<proteinExistence type="predicted"/>
<accession>A0A0D2GJL8</accession>
<dbReference type="InterPro" id="IPR055080">
    <property type="entry name" value="Gal80p-like_C"/>
</dbReference>
<dbReference type="Gene3D" id="3.30.360.10">
    <property type="entry name" value="Dihydrodipicolinate Reductase, domain 2"/>
    <property type="match status" value="1"/>
</dbReference>
<evidence type="ECO:0000259" key="2">
    <source>
        <dbReference type="Pfam" id="PF22685"/>
    </source>
</evidence>
<gene>
    <name evidence="3" type="ORF">PV04_00737</name>
</gene>
<dbReference type="Pfam" id="PF01408">
    <property type="entry name" value="GFO_IDH_MocA"/>
    <property type="match status" value="1"/>
</dbReference>
<dbReference type="SUPFAM" id="SSF55347">
    <property type="entry name" value="Glyceraldehyde-3-phosphate dehydrogenase-like, C-terminal domain"/>
    <property type="match status" value="1"/>
</dbReference>